<dbReference type="Pfam" id="PF10066">
    <property type="entry name" value="DUF2304"/>
    <property type="match status" value="1"/>
</dbReference>
<dbReference type="InterPro" id="IPR019277">
    <property type="entry name" value="DUF2304"/>
</dbReference>
<feature type="transmembrane region" description="Helical" evidence="1">
    <location>
        <begin position="63"/>
        <end position="87"/>
    </location>
</feature>
<reference evidence="2 3" key="1">
    <citation type="submission" date="2022-08" db="EMBL/GenBank/DDBJ databases">
        <title>Bacterial and archaeal communities from various locations to study Microbial Dark Matter (Phase II).</title>
        <authorList>
            <person name="Stepanauskas R."/>
        </authorList>
    </citation>
    <scope>NUCLEOTIDE SEQUENCE [LARGE SCALE GENOMIC DNA]</scope>
    <source>
        <strain evidence="2 3">PD1</strain>
    </source>
</reference>
<dbReference type="RefSeq" id="WP_259094439.1">
    <property type="nucleotide sequence ID" value="NZ_CP130454.1"/>
</dbReference>
<organism evidence="2 3">
    <name type="scientific">Candidatus Fervidibacter sacchari</name>
    <dbReference type="NCBI Taxonomy" id="1448929"/>
    <lineage>
        <taxon>Bacteria</taxon>
        <taxon>Candidatus Fervidibacterota</taxon>
        <taxon>Candidatus Fervidibacter</taxon>
    </lineage>
</organism>
<keyword evidence="3" id="KW-1185">Reference proteome</keyword>
<name>A0ABT2EKT7_9BACT</name>
<evidence type="ECO:0000256" key="1">
    <source>
        <dbReference type="SAM" id="Phobius"/>
    </source>
</evidence>
<evidence type="ECO:0008006" key="4">
    <source>
        <dbReference type="Google" id="ProtNLM"/>
    </source>
</evidence>
<gene>
    <name evidence="2" type="ORF">M2350_000916</name>
</gene>
<feature type="transmembrane region" description="Helical" evidence="1">
    <location>
        <begin position="6"/>
        <end position="24"/>
    </location>
</feature>
<keyword evidence="1" id="KW-0812">Transmembrane</keyword>
<accession>A0ABT2EKT7</accession>
<dbReference type="Proteomes" id="UP001204798">
    <property type="component" value="Unassembled WGS sequence"/>
</dbReference>
<sequence>MTPRQQMFAITASIFIVLLVFELVRRKRLREEYTWLWILSAATIFLITVRYDLLVFITHLIGAVLPTTTVFLFGILFLYLICLHYAVKMTTLSEQVKKLAQEHALLEAALRESVVGQRNNETTGQRDN</sequence>
<evidence type="ECO:0000313" key="3">
    <source>
        <dbReference type="Proteomes" id="UP001204798"/>
    </source>
</evidence>
<keyword evidence="1" id="KW-0472">Membrane</keyword>
<keyword evidence="1" id="KW-1133">Transmembrane helix</keyword>
<evidence type="ECO:0000313" key="2">
    <source>
        <dbReference type="EMBL" id="MCS3918516.1"/>
    </source>
</evidence>
<proteinExistence type="predicted"/>
<protein>
    <recommendedName>
        <fullName evidence="4">DUF2304 domain-containing protein</fullName>
    </recommendedName>
</protein>
<feature type="transmembrane region" description="Helical" evidence="1">
    <location>
        <begin position="36"/>
        <end position="57"/>
    </location>
</feature>
<dbReference type="EMBL" id="JANUCP010000002">
    <property type="protein sequence ID" value="MCS3918516.1"/>
    <property type="molecule type" value="Genomic_DNA"/>
</dbReference>
<comment type="caution">
    <text evidence="2">The sequence shown here is derived from an EMBL/GenBank/DDBJ whole genome shotgun (WGS) entry which is preliminary data.</text>
</comment>